<evidence type="ECO:0000313" key="2">
    <source>
        <dbReference type="EMBL" id="GFS35171.1"/>
    </source>
</evidence>
<name>A0A7J0DH96_9ERIC</name>
<proteinExistence type="predicted"/>
<sequence length="138" mass="14986">MFANAMARTDVMPLGCATGTTGINIVKQRKIDTADVPSPTREIPKNRIGASVYAPGPSRNNDEVVTADSAVMNADNNSIEDLEELLEVNPDEVESREEIEAPSHALGEDESVSNLDLRQKALEKTETPGNREENKKPP</sequence>
<accession>A0A7J0DH96</accession>
<feature type="compositionally biased region" description="Basic and acidic residues" evidence="1">
    <location>
        <begin position="117"/>
        <end position="138"/>
    </location>
</feature>
<reference evidence="3" key="1">
    <citation type="submission" date="2019-07" db="EMBL/GenBank/DDBJ databases">
        <title>De Novo Assembly of kiwifruit Actinidia rufa.</title>
        <authorList>
            <person name="Sugita-Konishi S."/>
            <person name="Sato K."/>
            <person name="Mori E."/>
            <person name="Abe Y."/>
            <person name="Kisaki G."/>
            <person name="Hamano K."/>
            <person name="Suezawa K."/>
            <person name="Otani M."/>
            <person name="Fukuda T."/>
            <person name="Manabe T."/>
            <person name="Gomi K."/>
            <person name="Tabuchi M."/>
            <person name="Akimitsu K."/>
            <person name="Kataoka I."/>
        </authorList>
    </citation>
    <scope>NUCLEOTIDE SEQUENCE [LARGE SCALE GENOMIC DNA]</scope>
    <source>
        <strain evidence="3">cv. Fuchu</strain>
    </source>
</reference>
<gene>
    <name evidence="2" type="ORF">Acr_00g0038200</name>
</gene>
<feature type="region of interest" description="Disordered" evidence="1">
    <location>
        <begin position="35"/>
        <end position="62"/>
    </location>
</feature>
<organism evidence="2 3">
    <name type="scientific">Actinidia rufa</name>
    <dbReference type="NCBI Taxonomy" id="165716"/>
    <lineage>
        <taxon>Eukaryota</taxon>
        <taxon>Viridiplantae</taxon>
        <taxon>Streptophyta</taxon>
        <taxon>Embryophyta</taxon>
        <taxon>Tracheophyta</taxon>
        <taxon>Spermatophyta</taxon>
        <taxon>Magnoliopsida</taxon>
        <taxon>eudicotyledons</taxon>
        <taxon>Gunneridae</taxon>
        <taxon>Pentapetalae</taxon>
        <taxon>asterids</taxon>
        <taxon>Ericales</taxon>
        <taxon>Actinidiaceae</taxon>
        <taxon>Actinidia</taxon>
    </lineage>
</organism>
<dbReference type="Proteomes" id="UP000585474">
    <property type="component" value="Unassembled WGS sequence"/>
</dbReference>
<dbReference type="EMBL" id="BJWL01000223">
    <property type="protein sequence ID" value="GFS35171.1"/>
    <property type="molecule type" value="Genomic_DNA"/>
</dbReference>
<comment type="caution">
    <text evidence="2">The sequence shown here is derived from an EMBL/GenBank/DDBJ whole genome shotgun (WGS) entry which is preliminary data.</text>
</comment>
<dbReference type="AlphaFoldDB" id="A0A7J0DH96"/>
<feature type="region of interest" description="Disordered" evidence="1">
    <location>
        <begin position="90"/>
        <end position="138"/>
    </location>
</feature>
<evidence type="ECO:0000313" key="3">
    <source>
        <dbReference type="Proteomes" id="UP000585474"/>
    </source>
</evidence>
<keyword evidence="3" id="KW-1185">Reference proteome</keyword>
<protein>
    <submittedName>
        <fullName evidence="2">Uncharacterized protein</fullName>
    </submittedName>
</protein>
<evidence type="ECO:0000256" key="1">
    <source>
        <dbReference type="SAM" id="MobiDB-lite"/>
    </source>
</evidence>